<dbReference type="RefSeq" id="WP_126110480.1">
    <property type="nucleotide sequence ID" value="NZ_CP034465.1"/>
</dbReference>
<dbReference type="SUPFAM" id="SSF53613">
    <property type="entry name" value="Ribokinase-like"/>
    <property type="match status" value="1"/>
</dbReference>
<dbReference type="InterPro" id="IPR029056">
    <property type="entry name" value="Ribokinase-like"/>
</dbReference>
<comment type="similarity">
    <text evidence="7">Belongs to the carbohydrate kinase PfkB family. LacC subfamily.</text>
</comment>
<evidence type="ECO:0000256" key="1">
    <source>
        <dbReference type="ARBA" id="ARBA00005380"/>
    </source>
</evidence>
<name>A0A3Q9BKV2_9LACT</name>
<keyword evidence="4 7" id="KW-0547">Nucleotide-binding</keyword>
<dbReference type="InterPro" id="IPR017583">
    <property type="entry name" value="Tagatose/fructose_Pkinase"/>
</dbReference>
<dbReference type="GO" id="GO:0005829">
    <property type="term" value="C:cytosol"/>
    <property type="evidence" value="ECO:0007669"/>
    <property type="project" value="TreeGrafter"/>
</dbReference>
<dbReference type="FunFam" id="3.40.1190.20:FF:000001">
    <property type="entry name" value="Phosphofructokinase"/>
    <property type="match status" value="1"/>
</dbReference>
<dbReference type="InterPro" id="IPR011611">
    <property type="entry name" value="PfkB_dom"/>
</dbReference>
<evidence type="ECO:0000256" key="4">
    <source>
        <dbReference type="ARBA" id="ARBA00022741"/>
    </source>
</evidence>
<dbReference type="NCBIfam" id="TIGR03168">
    <property type="entry name" value="1-PFK"/>
    <property type="match status" value="1"/>
</dbReference>
<dbReference type="OrthoDB" id="9801219at2"/>
<comment type="similarity">
    <text evidence="1">Belongs to the carbohydrate kinase pfkB family.</text>
</comment>
<dbReference type="PIRSF" id="PIRSF000535">
    <property type="entry name" value="1PFK/6PFK/LacC"/>
    <property type="match status" value="1"/>
</dbReference>
<evidence type="ECO:0000256" key="6">
    <source>
        <dbReference type="ARBA" id="ARBA00022840"/>
    </source>
</evidence>
<dbReference type="GO" id="GO:0005988">
    <property type="term" value="P:lactose metabolic process"/>
    <property type="evidence" value="ECO:0007669"/>
    <property type="project" value="UniProtKB-KW"/>
</dbReference>
<dbReference type="KEGG" id="jeh:EJN90_08985"/>
<comment type="catalytic activity">
    <reaction evidence="7">
        <text>D-tagatofuranose 6-phosphate + ATP = D-tagatofuranose 1,6-bisphosphate + ADP + H(+)</text>
        <dbReference type="Rhea" id="RHEA:12420"/>
        <dbReference type="ChEBI" id="CHEBI:15378"/>
        <dbReference type="ChEBI" id="CHEBI:30616"/>
        <dbReference type="ChEBI" id="CHEBI:58694"/>
        <dbReference type="ChEBI" id="CHEBI:58695"/>
        <dbReference type="ChEBI" id="CHEBI:456216"/>
        <dbReference type="EC" id="2.7.1.144"/>
    </reaction>
</comment>
<sequence>MLLTVTMNPSVDISYQLDSFLLDDVNRVEQASKTAGGKGLNVTRVAHMLGMDVTATGVLGGTIGTFITNQLTADDIKHDFYKIDQESRNCIAILHEGRQTEILESGPNLTEEESRGFLKHFEELLRNSKVSVLSISGSLPKGLTADVYRKIISIANQQGILVILDTSGSTLQSILDDPTIKLAAIKPNRDELSAIEGQALSDNPEDWKEILQSPRYQNCEWVIVSMGSKGAFAKYKQDFYLVEIPAIKVVNPVGSGDATVAGIAKALDERLLPAELLKSAMTAGMLNTMEESTGSVNPNLFDGYYDQVQVTKQ</sequence>
<dbReference type="UniPathway" id="UPA00704">
    <property type="reaction ID" value="UER00715"/>
</dbReference>
<keyword evidence="10" id="KW-1185">Reference proteome</keyword>
<comment type="pathway">
    <text evidence="7">Carbohydrate metabolism; D-tagatose 6-phosphate degradation; D-glyceraldehyde 3-phosphate and glycerone phosphate from D-tagatose 6-phosphate: step 1/2.</text>
</comment>
<reference evidence="10" key="1">
    <citation type="submission" date="2018-12" db="EMBL/GenBank/DDBJ databases">
        <title>Complete genome sequencing of Jeotgalibaca sp. H21T32.</title>
        <authorList>
            <person name="Bae J.-W."/>
            <person name="Lee S.-Y."/>
        </authorList>
    </citation>
    <scope>NUCLEOTIDE SEQUENCE [LARGE SCALE GENOMIC DNA]</scope>
    <source>
        <strain evidence="10">H21T32</strain>
    </source>
</reference>
<dbReference type="Proteomes" id="UP000273326">
    <property type="component" value="Chromosome"/>
</dbReference>
<dbReference type="EC" id="2.7.1.144" evidence="7"/>
<keyword evidence="3 7" id="KW-0423">Lactose metabolism</keyword>
<dbReference type="GO" id="GO:0044281">
    <property type="term" value="P:small molecule metabolic process"/>
    <property type="evidence" value="ECO:0007669"/>
    <property type="project" value="UniProtKB-ARBA"/>
</dbReference>
<dbReference type="GO" id="GO:2001059">
    <property type="term" value="P:D-tagatose 6-phosphate catabolic process"/>
    <property type="evidence" value="ECO:0007669"/>
    <property type="project" value="UniProtKB-UniPathway"/>
</dbReference>
<evidence type="ECO:0000259" key="8">
    <source>
        <dbReference type="Pfam" id="PF00294"/>
    </source>
</evidence>
<dbReference type="GO" id="GO:0009024">
    <property type="term" value="F:tagatose-6-phosphate kinase activity"/>
    <property type="evidence" value="ECO:0007669"/>
    <property type="project" value="UniProtKB-EC"/>
</dbReference>
<feature type="domain" description="Carbohydrate kinase PfkB" evidence="8">
    <location>
        <begin position="7"/>
        <end position="298"/>
    </location>
</feature>
<evidence type="ECO:0000313" key="10">
    <source>
        <dbReference type="Proteomes" id="UP000273326"/>
    </source>
</evidence>
<evidence type="ECO:0000256" key="2">
    <source>
        <dbReference type="ARBA" id="ARBA00022679"/>
    </source>
</evidence>
<accession>A0A3Q9BKV2</accession>
<dbReference type="CDD" id="cd01164">
    <property type="entry name" value="FruK_PfkB_like"/>
    <property type="match status" value="1"/>
</dbReference>
<dbReference type="PANTHER" id="PTHR46566">
    <property type="entry name" value="1-PHOSPHOFRUCTOKINASE-RELATED"/>
    <property type="match status" value="1"/>
</dbReference>
<dbReference type="AlphaFoldDB" id="A0A3Q9BKV2"/>
<gene>
    <name evidence="9" type="ORF">EJN90_08985</name>
</gene>
<evidence type="ECO:0000256" key="3">
    <source>
        <dbReference type="ARBA" id="ARBA00022736"/>
    </source>
</evidence>
<dbReference type="EMBL" id="CP034465">
    <property type="protein sequence ID" value="AZP04759.1"/>
    <property type="molecule type" value="Genomic_DNA"/>
</dbReference>
<evidence type="ECO:0000313" key="9">
    <source>
        <dbReference type="EMBL" id="AZP04759.1"/>
    </source>
</evidence>
<dbReference type="GO" id="GO:0008443">
    <property type="term" value="F:phosphofructokinase activity"/>
    <property type="evidence" value="ECO:0007669"/>
    <property type="project" value="TreeGrafter"/>
</dbReference>
<proteinExistence type="inferred from homology"/>
<keyword evidence="5 9" id="KW-0418">Kinase</keyword>
<protein>
    <recommendedName>
        <fullName evidence="7">Tagatose-6-phosphate kinase</fullName>
        <ecNumber evidence="7">2.7.1.144</ecNumber>
    </recommendedName>
</protein>
<dbReference type="GO" id="GO:0016052">
    <property type="term" value="P:carbohydrate catabolic process"/>
    <property type="evidence" value="ECO:0007669"/>
    <property type="project" value="UniProtKB-ARBA"/>
</dbReference>
<dbReference type="Pfam" id="PF00294">
    <property type="entry name" value="PfkB"/>
    <property type="match status" value="1"/>
</dbReference>
<organism evidence="9 10">
    <name type="scientific">Jeotgalibaca ciconiae</name>
    <dbReference type="NCBI Taxonomy" id="2496265"/>
    <lineage>
        <taxon>Bacteria</taxon>
        <taxon>Bacillati</taxon>
        <taxon>Bacillota</taxon>
        <taxon>Bacilli</taxon>
        <taxon>Lactobacillales</taxon>
        <taxon>Carnobacteriaceae</taxon>
        <taxon>Jeotgalibaca</taxon>
    </lineage>
</organism>
<dbReference type="PROSITE" id="PS00584">
    <property type="entry name" value="PFKB_KINASES_2"/>
    <property type="match status" value="1"/>
</dbReference>
<keyword evidence="6 7" id="KW-0067">ATP-binding</keyword>
<dbReference type="InterPro" id="IPR002173">
    <property type="entry name" value="Carboh/pur_kinase_PfkB_CS"/>
</dbReference>
<dbReference type="PANTHER" id="PTHR46566:SF5">
    <property type="entry name" value="1-PHOSPHOFRUCTOKINASE"/>
    <property type="match status" value="1"/>
</dbReference>
<evidence type="ECO:0000256" key="5">
    <source>
        <dbReference type="ARBA" id="ARBA00022777"/>
    </source>
</evidence>
<dbReference type="Gene3D" id="3.40.1190.20">
    <property type="match status" value="1"/>
</dbReference>
<keyword evidence="2 7" id="KW-0808">Transferase</keyword>
<evidence type="ECO:0000256" key="7">
    <source>
        <dbReference type="PIRNR" id="PIRNR000535"/>
    </source>
</evidence>
<dbReference type="GO" id="GO:0005524">
    <property type="term" value="F:ATP binding"/>
    <property type="evidence" value="ECO:0007669"/>
    <property type="project" value="UniProtKB-KW"/>
</dbReference>